<dbReference type="InterPro" id="IPR023068">
    <property type="entry name" value="CCA-adding_enz_firmicutes"/>
</dbReference>
<feature type="binding site" evidence="11">
    <location>
        <position position="32"/>
    </location>
    <ligand>
        <name>CTP</name>
        <dbReference type="ChEBI" id="CHEBI:37563"/>
    </ligand>
</feature>
<comment type="caution">
    <text evidence="15">The sequence shown here is derived from an EMBL/GenBank/DDBJ whole genome shotgun (WGS) entry which is preliminary data.</text>
</comment>
<dbReference type="Pfam" id="PF13735">
    <property type="entry name" value="tRNA_NucTran2_2"/>
    <property type="match status" value="1"/>
</dbReference>
<keyword evidence="5 11" id="KW-0479">Metal-binding</keyword>
<dbReference type="GO" id="GO:0005524">
    <property type="term" value="F:ATP binding"/>
    <property type="evidence" value="ECO:0007669"/>
    <property type="project" value="UniProtKB-UniRule"/>
</dbReference>
<dbReference type="SUPFAM" id="SSF81891">
    <property type="entry name" value="Poly A polymerase C-terminal region-like"/>
    <property type="match status" value="1"/>
</dbReference>
<dbReference type="InterPro" id="IPR002646">
    <property type="entry name" value="PolA_pol_head_dom"/>
</dbReference>
<accession>A0A4R5NQC2</accession>
<gene>
    <name evidence="11" type="primary">cca</name>
    <name evidence="15" type="ORF">C5L31_002035</name>
</gene>
<dbReference type="InterPro" id="IPR043519">
    <property type="entry name" value="NT_sf"/>
</dbReference>
<dbReference type="EMBL" id="PUFO01000032">
    <property type="protein sequence ID" value="TDG78759.1"/>
    <property type="molecule type" value="Genomic_DNA"/>
</dbReference>
<feature type="binding site" evidence="11">
    <location>
        <position position="116"/>
    </location>
    <ligand>
        <name>ATP</name>
        <dbReference type="ChEBI" id="CHEBI:30616"/>
    </ligand>
</feature>
<dbReference type="CDD" id="cd05398">
    <property type="entry name" value="NT_ClassII-CCAase"/>
    <property type="match status" value="1"/>
</dbReference>
<dbReference type="InterPro" id="IPR032810">
    <property type="entry name" value="CCA-adding_enz_C"/>
</dbReference>
<comment type="catalytic activity">
    <reaction evidence="11">
        <text>a tRNA with a 3' CCA end + 2 CTP + ATP = a tRNA with a 3' CCACCA end + 3 diphosphate</text>
        <dbReference type="Rhea" id="RHEA:76235"/>
        <dbReference type="Rhea" id="RHEA-COMP:10468"/>
        <dbReference type="Rhea" id="RHEA-COMP:18655"/>
        <dbReference type="ChEBI" id="CHEBI:30616"/>
        <dbReference type="ChEBI" id="CHEBI:33019"/>
        <dbReference type="ChEBI" id="CHEBI:37563"/>
        <dbReference type="ChEBI" id="CHEBI:83071"/>
        <dbReference type="ChEBI" id="CHEBI:195187"/>
    </reaction>
</comment>
<evidence type="ECO:0000313" key="16">
    <source>
        <dbReference type="Proteomes" id="UP000294854"/>
    </source>
</evidence>
<feature type="binding site" evidence="11">
    <location>
        <position position="47"/>
    </location>
    <ligand>
        <name>Mg(2+)</name>
        <dbReference type="ChEBI" id="CHEBI:18420"/>
    </ligand>
</feature>
<comment type="catalytic activity">
    <reaction evidence="11">
        <text>a tRNA precursor + 2 CTP + ATP = a tRNA with a 3' CCA end + 3 diphosphate</text>
        <dbReference type="Rhea" id="RHEA:14433"/>
        <dbReference type="Rhea" id="RHEA-COMP:10465"/>
        <dbReference type="Rhea" id="RHEA-COMP:10468"/>
        <dbReference type="ChEBI" id="CHEBI:30616"/>
        <dbReference type="ChEBI" id="CHEBI:33019"/>
        <dbReference type="ChEBI" id="CHEBI:37563"/>
        <dbReference type="ChEBI" id="CHEBI:74896"/>
        <dbReference type="ChEBI" id="CHEBI:83071"/>
        <dbReference type="EC" id="2.7.7.72"/>
    </reaction>
</comment>
<evidence type="ECO:0000256" key="7">
    <source>
        <dbReference type="ARBA" id="ARBA00022800"/>
    </source>
</evidence>
<feature type="domain" description="tRNA nucleotidyltransferase/poly(A) polymerase RNA and SrmB- binding" evidence="13">
    <location>
        <begin position="174"/>
        <end position="233"/>
    </location>
</feature>
<dbReference type="NCBIfam" id="NF009814">
    <property type="entry name" value="PRK13299.1"/>
    <property type="match status" value="1"/>
</dbReference>
<keyword evidence="2 11" id="KW-0808">Transferase</keyword>
<feature type="domain" description="Poly A polymerase head" evidence="12">
    <location>
        <begin position="27"/>
        <end position="146"/>
    </location>
</feature>
<dbReference type="OrthoDB" id="9805698at2"/>
<dbReference type="InterPro" id="IPR032828">
    <property type="entry name" value="PolyA_RNA-bd"/>
</dbReference>
<dbReference type="STRING" id="1122149.FD44_GL001381"/>
<keyword evidence="10 11" id="KW-0694">RNA-binding</keyword>
<feature type="binding site" evidence="11">
    <location>
        <position position="35"/>
    </location>
    <ligand>
        <name>ATP</name>
        <dbReference type="ChEBI" id="CHEBI:30616"/>
    </ligand>
</feature>
<feature type="binding site" evidence="11">
    <location>
        <position position="162"/>
    </location>
    <ligand>
        <name>CTP</name>
        <dbReference type="ChEBI" id="CHEBI:37563"/>
    </ligand>
</feature>
<comment type="function">
    <text evidence="11">Catalyzes the addition and repair of the essential 3'-terminal CCA sequence in tRNAs without using a nucleic acid template. Adds these three nucleotides in the order of C, C, and A to the tRNA nucleotide-73, using CTP and ATP as substrates and producing inorganic pyrophosphate. tRNA 3'-terminal CCA addition is required both for tRNA processing and repair. Also involved in tRNA surveillance by mediating tandem CCA addition to generate a CCACCA at the 3' terminus of unstable tRNAs. While stable tRNAs receive only 3'-terminal CCA, unstable tRNAs are marked with CCACCA and rapidly degraded.</text>
</comment>
<feature type="binding site" evidence="11">
    <location>
        <position position="116"/>
    </location>
    <ligand>
        <name>CTP</name>
        <dbReference type="ChEBI" id="CHEBI:37563"/>
    </ligand>
</feature>
<dbReference type="HAMAP" id="MF_01263">
    <property type="entry name" value="CCA_bact_type3"/>
    <property type="match status" value="1"/>
</dbReference>
<dbReference type="GO" id="GO:0001680">
    <property type="term" value="P:tRNA 3'-terminal CCA addition"/>
    <property type="evidence" value="ECO:0007669"/>
    <property type="project" value="UniProtKB-UniRule"/>
</dbReference>
<dbReference type="PANTHER" id="PTHR46173">
    <property type="entry name" value="CCA TRNA NUCLEOTIDYLTRANSFERASE 1, MITOCHONDRIAL"/>
    <property type="match status" value="1"/>
</dbReference>
<sequence length="399" mass="45130">MKIETLPKEFEEARPIMQTIEAAGFEAYFVGGSVRDTLLHKEIHDVDIATSAYPEEVKALFHKTVDTGIEHGTVMILDHGIGYETTTFRTESTYQDYRRPDSVTFVRSLKEDLKRRDFTINALAMRENGEIIDLFAGLDDLNNGIIKAVGNPEERFNEDALRMMRAVRFASQLNFKIEVETEKAITNHAELLEKIAVERIQVEFIKMLLGQEPAVGLVSFVETGLFQYCPDFKDAQSALESMIKIADLRLPNEATAWGLICHLLNFSSPQTSQFLKNWKTSNQMIESVLKTTKALNAILENRVDNWMLYQTGRTELINAINLAQQLFAATDEAGLLTQYDNLQIKSKKELALTGKDLMTAGVKPGPQMGQILAEVERKVVENELTNSNDVLTEYVRNRK</sequence>
<name>A0A4R5NQC2_9LACO</name>
<dbReference type="Pfam" id="PF12627">
    <property type="entry name" value="PolyA_pol_RNAbd"/>
    <property type="match status" value="1"/>
</dbReference>
<reference evidence="15 16" key="1">
    <citation type="journal article" date="2019" name="Appl. Microbiol. Biotechnol.">
        <title>Uncovering carbohydrate metabolism through a genotype-phenotype association study of 56 lactic acid bacteria genomes.</title>
        <authorList>
            <person name="Buron-Moles G."/>
            <person name="Chailyan A."/>
            <person name="Dolejs I."/>
            <person name="Forster J."/>
            <person name="Miks M.H."/>
        </authorList>
    </citation>
    <scope>NUCLEOTIDE SEQUENCE [LARGE SCALE GENOMIC DNA]</scope>
    <source>
        <strain evidence="15 16">ATCC 49373</strain>
    </source>
</reference>
<dbReference type="RefSeq" id="WP_010619782.1">
    <property type="nucleotide sequence ID" value="NZ_CP042371.1"/>
</dbReference>
<comment type="similarity">
    <text evidence="11">Belongs to the tRNA nucleotidyltransferase/poly(A) polymerase family. Bacterial CCA-adding enzyme type 3 subfamily.</text>
</comment>
<feature type="binding site" evidence="11">
    <location>
        <position position="45"/>
    </location>
    <ligand>
        <name>Mg(2+)</name>
        <dbReference type="ChEBI" id="CHEBI:18420"/>
    </ligand>
</feature>
<evidence type="ECO:0000313" key="15">
    <source>
        <dbReference type="EMBL" id="TDG78759.1"/>
    </source>
</evidence>
<comment type="miscellaneous">
    <text evidence="11">A single active site specifically recognizes both ATP and CTP and is responsible for their addition.</text>
</comment>
<dbReference type="AlphaFoldDB" id="A0A4R5NQC2"/>
<evidence type="ECO:0000256" key="9">
    <source>
        <dbReference type="ARBA" id="ARBA00022842"/>
    </source>
</evidence>
<dbReference type="Gene3D" id="1.20.58.560">
    <property type="match status" value="1"/>
</dbReference>
<evidence type="ECO:0000259" key="12">
    <source>
        <dbReference type="Pfam" id="PF01743"/>
    </source>
</evidence>
<dbReference type="GO" id="GO:0042245">
    <property type="term" value="P:RNA repair"/>
    <property type="evidence" value="ECO:0007669"/>
    <property type="project" value="UniProtKB-KW"/>
</dbReference>
<dbReference type="Gene3D" id="1.10.246.80">
    <property type="match status" value="1"/>
</dbReference>
<feature type="binding site" evidence="11">
    <location>
        <position position="32"/>
    </location>
    <ligand>
        <name>ATP</name>
        <dbReference type="ChEBI" id="CHEBI:30616"/>
    </ligand>
</feature>
<evidence type="ECO:0000256" key="4">
    <source>
        <dbReference type="ARBA" id="ARBA00022695"/>
    </source>
</evidence>
<dbReference type="GO" id="GO:0000287">
    <property type="term" value="F:magnesium ion binding"/>
    <property type="evidence" value="ECO:0007669"/>
    <property type="project" value="UniProtKB-UniRule"/>
</dbReference>
<feature type="binding site" evidence="11">
    <location>
        <position position="35"/>
    </location>
    <ligand>
        <name>CTP</name>
        <dbReference type="ChEBI" id="CHEBI:37563"/>
    </ligand>
</feature>
<evidence type="ECO:0000259" key="13">
    <source>
        <dbReference type="Pfam" id="PF12627"/>
    </source>
</evidence>
<dbReference type="PANTHER" id="PTHR46173:SF1">
    <property type="entry name" value="CCA TRNA NUCLEOTIDYLTRANSFERASE 1, MITOCHONDRIAL"/>
    <property type="match status" value="1"/>
</dbReference>
<evidence type="ECO:0000256" key="6">
    <source>
        <dbReference type="ARBA" id="ARBA00022741"/>
    </source>
</evidence>
<proteinExistence type="inferred from homology"/>
<keyword evidence="7 11" id="KW-0692">RNA repair</keyword>
<feature type="binding site" evidence="11">
    <location>
        <position position="159"/>
    </location>
    <ligand>
        <name>ATP</name>
        <dbReference type="ChEBI" id="CHEBI:30616"/>
    </ligand>
</feature>
<keyword evidence="16" id="KW-1185">Reference proteome</keyword>
<evidence type="ECO:0000256" key="10">
    <source>
        <dbReference type="ARBA" id="ARBA00022884"/>
    </source>
</evidence>
<dbReference type="GO" id="GO:0004810">
    <property type="term" value="F:CCA tRNA nucleotidyltransferase activity"/>
    <property type="evidence" value="ECO:0007669"/>
    <property type="project" value="UniProtKB-UniRule"/>
</dbReference>
<comment type="subunit">
    <text evidence="11">Homodimer.</text>
</comment>
<feature type="domain" description="CCA-adding enzyme C-terminal" evidence="14">
    <location>
        <begin position="250"/>
        <end position="395"/>
    </location>
</feature>
<feature type="binding site" evidence="11">
    <location>
        <position position="168"/>
    </location>
    <ligand>
        <name>CTP</name>
        <dbReference type="ChEBI" id="CHEBI:37563"/>
    </ligand>
</feature>
<evidence type="ECO:0000259" key="14">
    <source>
        <dbReference type="Pfam" id="PF13735"/>
    </source>
</evidence>
<keyword evidence="6 11" id="KW-0547">Nucleotide-binding</keyword>
<comment type="cofactor">
    <cofactor evidence="1 11">
        <name>Mg(2+)</name>
        <dbReference type="ChEBI" id="CHEBI:18420"/>
    </cofactor>
</comment>
<evidence type="ECO:0000256" key="5">
    <source>
        <dbReference type="ARBA" id="ARBA00022723"/>
    </source>
</evidence>
<organism evidence="15 16">
    <name type="scientific">Secundilactobacillus malefermentans</name>
    <dbReference type="NCBI Taxonomy" id="176292"/>
    <lineage>
        <taxon>Bacteria</taxon>
        <taxon>Bacillati</taxon>
        <taxon>Bacillota</taxon>
        <taxon>Bacilli</taxon>
        <taxon>Lactobacillales</taxon>
        <taxon>Lactobacillaceae</taxon>
        <taxon>Secundilactobacillus</taxon>
    </lineage>
</organism>
<evidence type="ECO:0000256" key="3">
    <source>
        <dbReference type="ARBA" id="ARBA00022694"/>
    </source>
</evidence>
<protein>
    <recommendedName>
        <fullName evidence="11">CCA-adding enzyme</fullName>
        <ecNumber evidence="11">2.7.7.72</ecNumber>
    </recommendedName>
    <alternativeName>
        <fullName evidence="11">CCA tRNA nucleotidyltransferase</fullName>
    </alternativeName>
    <alternativeName>
        <fullName evidence="11">tRNA CCA-pyrophosphorylase</fullName>
    </alternativeName>
    <alternativeName>
        <fullName evidence="11">tRNA adenylyl-/cytidylyl- transferase</fullName>
    </alternativeName>
    <alternativeName>
        <fullName evidence="11">tRNA nucleotidyltransferase</fullName>
    </alternativeName>
    <alternativeName>
        <fullName evidence="11">tRNA-NT</fullName>
    </alternativeName>
</protein>
<feature type="binding site" evidence="11">
    <location>
        <position position="165"/>
    </location>
    <ligand>
        <name>ATP</name>
        <dbReference type="ChEBI" id="CHEBI:30616"/>
    </ligand>
</feature>
<keyword evidence="9 11" id="KW-0460">Magnesium</keyword>
<keyword evidence="3 11" id="KW-0819">tRNA processing</keyword>
<dbReference type="InterPro" id="IPR050264">
    <property type="entry name" value="Bact_CCA-adding_enz_type3_sf"/>
</dbReference>
<evidence type="ECO:0000256" key="8">
    <source>
        <dbReference type="ARBA" id="ARBA00022840"/>
    </source>
</evidence>
<evidence type="ECO:0000256" key="2">
    <source>
        <dbReference type="ARBA" id="ARBA00022679"/>
    </source>
</evidence>
<feature type="binding site" evidence="11">
    <location>
        <position position="168"/>
    </location>
    <ligand>
        <name>ATP</name>
        <dbReference type="ChEBI" id="CHEBI:30616"/>
    </ligand>
</feature>
<feature type="binding site" evidence="11">
    <location>
        <position position="159"/>
    </location>
    <ligand>
        <name>CTP</name>
        <dbReference type="ChEBI" id="CHEBI:37563"/>
    </ligand>
</feature>
<dbReference type="Gene3D" id="3.30.460.10">
    <property type="entry name" value="Beta Polymerase, domain 2"/>
    <property type="match status" value="1"/>
</dbReference>
<dbReference type="EC" id="2.7.7.72" evidence="11"/>
<feature type="binding site" evidence="11">
    <location>
        <position position="162"/>
    </location>
    <ligand>
        <name>ATP</name>
        <dbReference type="ChEBI" id="CHEBI:30616"/>
    </ligand>
</feature>
<feature type="binding site" evidence="11">
    <location>
        <position position="165"/>
    </location>
    <ligand>
        <name>CTP</name>
        <dbReference type="ChEBI" id="CHEBI:37563"/>
    </ligand>
</feature>
<evidence type="ECO:0000256" key="1">
    <source>
        <dbReference type="ARBA" id="ARBA00001946"/>
    </source>
</evidence>
<dbReference type="Pfam" id="PF01743">
    <property type="entry name" value="PolyA_pol"/>
    <property type="match status" value="1"/>
</dbReference>
<evidence type="ECO:0000256" key="11">
    <source>
        <dbReference type="HAMAP-Rule" id="MF_01263"/>
    </source>
</evidence>
<dbReference type="GO" id="GO:0160016">
    <property type="term" value="F:CCACCA tRNA nucleotidyltransferase activity"/>
    <property type="evidence" value="ECO:0007669"/>
    <property type="project" value="RHEA"/>
</dbReference>
<dbReference type="Proteomes" id="UP000294854">
    <property type="component" value="Unassembled WGS sequence"/>
</dbReference>
<dbReference type="Gene3D" id="1.10.110.30">
    <property type="match status" value="1"/>
</dbReference>
<dbReference type="SUPFAM" id="SSF81301">
    <property type="entry name" value="Nucleotidyltransferase"/>
    <property type="match status" value="1"/>
</dbReference>
<keyword evidence="8 11" id="KW-0067">ATP-binding</keyword>
<dbReference type="GO" id="GO:0000049">
    <property type="term" value="F:tRNA binding"/>
    <property type="evidence" value="ECO:0007669"/>
    <property type="project" value="UniProtKB-UniRule"/>
</dbReference>
<keyword evidence="4 11" id="KW-0548">Nucleotidyltransferase</keyword>